<name>A0ABZ0IEK0_9GAMM</name>
<accession>A0ABZ0IEK0</accession>
<dbReference type="InterPro" id="IPR051045">
    <property type="entry name" value="TonB-dependent_transducer"/>
</dbReference>
<evidence type="ECO:0000256" key="3">
    <source>
        <dbReference type="ARBA" id="ARBA00022448"/>
    </source>
</evidence>
<dbReference type="NCBIfam" id="TIGR01352">
    <property type="entry name" value="tonB_Cterm"/>
    <property type="match status" value="1"/>
</dbReference>
<dbReference type="PROSITE" id="PS52015">
    <property type="entry name" value="TONB_CTD"/>
    <property type="match status" value="1"/>
</dbReference>
<protein>
    <submittedName>
        <fullName evidence="13">TonB family protein</fullName>
    </submittedName>
</protein>
<gene>
    <name evidence="13" type="ORF">R0137_05145</name>
</gene>
<feature type="transmembrane region" description="Helical" evidence="11">
    <location>
        <begin position="12"/>
        <end position="32"/>
    </location>
</feature>
<evidence type="ECO:0000259" key="12">
    <source>
        <dbReference type="PROSITE" id="PS52015"/>
    </source>
</evidence>
<evidence type="ECO:0000256" key="5">
    <source>
        <dbReference type="ARBA" id="ARBA00022519"/>
    </source>
</evidence>
<feature type="domain" description="TonB C-terminal" evidence="12">
    <location>
        <begin position="158"/>
        <end position="255"/>
    </location>
</feature>
<keyword evidence="14" id="KW-1185">Reference proteome</keyword>
<keyword evidence="7" id="KW-0653">Protein transport</keyword>
<dbReference type="SUPFAM" id="SSF74653">
    <property type="entry name" value="TolA/TonB C-terminal domain"/>
    <property type="match status" value="1"/>
</dbReference>
<feature type="region of interest" description="Disordered" evidence="10">
    <location>
        <begin position="59"/>
        <end position="123"/>
    </location>
</feature>
<evidence type="ECO:0000256" key="10">
    <source>
        <dbReference type="SAM" id="MobiDB-lite"/>
    </source>
</evidence>
<organism evidence="13 14">
    <name type="scientific">Congregibacter brevis</name>
    <dbReference type="NCBI Taxonomy" id="3081201"/>
    <lineage>
        <taxon>Bacteria</taxon>
        <taxon>Pseudomonadati</taxon>
        <taxon>Pseudomonadota</taxon>
        <taxon>Gammaproteobacteria</taxon>
        <taxon>Cellvibrionales</taxon>
        <taxon>Halieaceae</taxon>
        <taxon>Congregibacter</taxon>
    </lineage>
</organism>
<evidence type="ECO:0000256" key="1">
    <source>
        <dbReference type="ARBA" id="ARBA00004383"/>
    </source>
</evidence>
<keyword evidence="4" id="KW-1003">Cell membrane</keyword>
<evidence type="ECO:0000256" key="2">
    <source>
        <dbReference type="ARBA" id="ARBA00006555"/>
    </source>
</evidence>
<dbReference type="InterPro" id="IPR037682">
    <property type="entry name" value="TonB_C"/>
</dbReference>
<dbReference type="Proteomes" id="UP001626549">
    <property type="component" value="Chromosome"/>
</dbReference>
<keyword evidence="8 11" id="KW-1133">Transmembrane helix</keyword>
<evidence type="ECO:0000313" key="13">
    <source>
        <dbReference type="EMBL" id="WOJ97962.1"/>
    </source>
</evidence>
<keyword evidence="3" id="KW-0813">Transport</keyword>
<dbReference type="Gene3D" id="3.30.1150.10">
    <property type="match status" value="1"/>
</dbReference>
<evidence type="ECO:0000256" key="9">
    <source>
        <dbReference type="ARBA" id="ARBA00023136"/>
    </source>
</evidence>
<sequence length="255" mass="27734">MNRDWYSLGQLTLLPIAGTLALHLLVLAAILLRFQPDSDPRTIEARVLPPTAINATLIDASSLKPKKQVRKTTPKPAAKPRPKPVKKAPAKTTTATTANKPAPSTTTPKPRSKAPAPAPKVEEKRISAEELAAISRRELAAAMAAEDSTQVAVTAEEMSTSYAALIRDTVVNYWSRPPSARNGMEALLAIQLVPTGEIVSVSVLRSSGSVAFDRSAMNAVEKAGSFPELKNLPGREFEKTFRRFQLLFRPEDLRY</sequence>
<evidence type="ECO:0000256" key="4">
    <source>
        <dbReference type="ARBA" id="ARBA00022475"/>
    </source>
</evidence>
<reference evidence="13 14" key="1">
    <citation type="submission" date="2023-10" db="EMBL/GenBank/DDBJ databases">
        <title>Two novel species belonging to the OM43/NOR5 clade.</title>
        <authorList>
            <person name="Park M."/>
        </authorList>
    </citation>
    <scope>NUCLEOTIDE SEQUENCE [LARGE SCALE GENOMIC DNA]</scope>
    <source>
        <strain evidence="13 14">IMCC45268</strain>
    </source>
</reference>
<evidence type="ECO:0000256" key="8">
    <source>
        <dbReference type="ARBA" id="ARBA00022989"/>
    </source>
</evidence>
<comment type="similarity">
    <text evidence="2">Belongs to the TonB family.</text>
</comment>
<keyword evidence="5" id="KW-0997">Cell inner membrane</keyword>
<evidence type="ECO:0000256" key="11">
    <source>
        <dbReference type="SAM" id="Phobius"/>
    </source>
</evidence>
<dbReference type="PANTHER" id="PTHR33446">
    <property type="entry name" value="PROTEIN TONB-RELATED"/>
    <property type="match status" value="1"/>
</dbReference>
<proteinExistence type="inferred from homology"/>
<dbReference type="Pfam" id="PF13103">
    <property type="entry name" value="TonB_2"/>
    <property type="match status" value="1"/>
</dbReference>
<dbReference type="EMBL" id="CP136865">
    <property type="protein sequence ID" value="WOJ97962.1"/>
    <property type="molecule type" value="Genomic_DNA"/>
</dbReference>
<dbReference type="InterPro" id="IPR006260">
    <property type="entry name" value="TonB/TolA_C"/>
</dbReference>
<keyword evidence="6 11" id="KW-0812">Transmembrane</keyword>
<comment type="subcellular location">
    <subcellularLocation>
        <location evidence="1">Cell inner membrane</location>
        <topology evidence="1">Single-pass membrane protein</topology>
        <orientation evidence="1">Periplasmic side</orientation>
    </subcellularLocation>
</comment>
<evidence type="ECO:0000313" key="14">
    <source>
        <dbReference type="Proteomes" id="UP001626549"/>
    </source>
</evidence>
<evidence type="ECO:0000256" key="7">
    <source>
        <dbReference type="ARBA" id="ARBA00022927"/>
    </source>
</evidence>
<evidence type="ECO:0000256" key="6">
    <source>
        <dbReference type="ARBA" id="ARBA00022692"/>
    </source>
</evidence>
<keyword evidence="9 11" id="KW-0472">Membrane</keyword>
<dbReference type="RefSeq" id="WP_407329077.1">
    <property type="nucleotide sequence ID" value="NZ_CP136865.1"/>
</dbReference>
<feature type="compositionally biased region" description="Basic residues" evidence="10">
    <location>
        <begin position="64"/>
        <end position="89"/>
    </location>
</feature>
<feature type="compositionally biased region" description="Low complexity" evidence="10">
    <location>
        <begin position="90"/>
        <end position="115"/>
    </location>
</feature>